<dbReference type="Proteomes" id="UP001500929">
    <property type="component" value="Unassembled WGS sequence"/>
</dbReference>
<dbReference type="PANTHER" id="PTHR35010">
    <property type="entry name" value="BLL4672 PROTEIN-RELATED"/>
    <property type="match status" value="1"/>
</dbReference>
<feature type="domain" description="MmyB-like transcription regulator ligand binding" evidence="1">
    <location>
        <begin position="4"/>
        <end position="155"/>
    </location>
</feature>
<evidence type="ECO:0000313" key="3">
    <source>
        <dbReference type="Proteomes" id="UP001500929"/>
    </source>
</evidence>
<comment type="caution">
    <text evidence="2">The sequence shown here is derived from an EMBL/GenBank/DDBJ whole genome shotgun (WGS) entry which is preliminary data.</text>
</comment>
<dbReference type="Gene3D" id="3.30.450.180">
    <property type="match status" value="1"/>
</dbReference>
<evidence type="ECO:0000259" key="1">
    <source>
        <dbReference type="Pfam" id="PF17765"/>
    </source>
</evidence>
<sequence length="167" mass="18235">MLGFWPSLPAVVCDRRLTVLASTPLARALSEAFEPGENLVRFVFLSPRRRESSEHWASSAQATVGLLHGTVDERDPDRRTERMLGEVSTHSRGFSQLWADPRVLPPQTGTVAIEDTAAGDVLLHFAVLDGPRPADTLVIVFAPADDPARQALSRLALSSSSPDRRAR</sequence>
<dbReference type="EMBL" id="BAAAQY010000012">
    <property type="protein sequence ID" value="GAA2246780.1"/>
    <property type="molecule type" value="Genomic_DNA"/>
</dbReference>
<protein>
    <recommendedName>
        <fullName evidence="1">MmyB-like transcription regulator ligand binding domain-containing protein</fullName>
    </recommendedName>
</protein>
<gene>
    <name evidence="2" type="ORF">GCM10009851_35310</name>
</gene>
<keyword evidence="3" id="KW-1185">Reference proteome</keyword>
<dbReference type="Pfam" id="PF17765">
    <property type="entry name" value="MLTR_LBD"/>
    <property type="match status" value="1"/>
</dbReference>
<organism evidence="2 3">
    <name type="scientific">Herbiconiux moechotypicola</name>
    <dbReference type="NCBI Taxonomy" id="637393"/>
    <lineage>
        <taxon>Bacteria</taxon>
        <taxon>Bacillati</taxon>
        <taxon>Actinomycetota</taxon>
        <taxon>Actinomycetes</taxon>
        <taxon>Micrococcales</taxon>
        <taxon>Microbacteriaceae</taxon>
        <taxon>Herbiconiux</taxon>
    </lineage>
</organism>
<accession>A0ABN3E1X7</accession>
<reference evidence="3" key="1">
    <citation type="journal article" date="2019" name="Int. J. Syst. Evol. Microbiol.">
        <title>The Global Catalogue of Microorganisms (GCM) 10K type strain sequencing project: providing services to taxonomists for standard genome sequencing and annotation.</title>
        <authorList>
            <consortium name="The Broad Institute Genomics Platform"/>
            <consortium name="The Broad Institute Genome Sequencing Center for Infectious Disease"/>
            <person name="Wu L."/>
            <person name="Ma J."/>
        </authorList>
    </citation>
    <scope>NUCLEOTIDE SEQUENCE [LARGE SCALE GENOMIC DNA]</scope>
    <source>
        <strain evidence="3">JCM 16117</strain>
    </source>
</reference>
<proteinExistence type="predicted"/>
<name>A0ABN3E1X7_9MICO</name>
<dbReference type="PANTHER" id="PTHR35010:SF2">
    <property type="entry name" value="BLL4672 PROTEIN"/>
    <property type="match status" value="1"/>
</dbReference>
<dbReference type="InterPro" id="IPR041413">
    <property type="entry name" value="MLTR_LBD"/>
</dbReference>
<evidence type="ECO:0000313" key="2">
    <source>
        <dbReference type="EMBL" id="GAA2246780.1"/>
    </source>
</evidence>